<evidence type="ECO:0000313" key="7">
    <source>
        <dbReference type="Proteomes" id="UP000620104"/>
    </source>
</evidence>
<dbReference type="OrthoDB" id="5577072at2759"/>
<protein>
    <recommendedName>
        <fullName evidence="5">Spp2/MOS2 G-patch domain-containing protein</fullName>
    </recommendedName>
</protein>
<feature type="compositionally biased region" description="Basic and acidic residues" evidence="4">
    <location>
        <begin position="158"/>
        <end position="174"/>
    </location>
</feature>
<dbReference type="PANTHER" id="PTHR15818:SF2">
    <property type="entry name" value="G-PATCH DOMAIN AND KOW MOTIFS-CONTAINING PROTEIN"/>
    <property type="match status" value="1"/>
</dbReference>
<feature type="compositionally biased region" description="Low complexity" evidence="4">
    <location>
        <begin position="42"/>
        <end position="51"/>
    </location>
</feature>
<accession>A0A8H3TZB0</accession>
<dbReference type="EMBL" id="BLZA01000032">
    <property type="protein sequence ID" value="GHJ88939.1"/>
    <property type="molecule type" value="Genomic_DNA"/>
</dbReference>
<dbReference type="GO" id="GO:0005681">
    <property type="term" value="C:spliceosomal complex"/>
    <property type="evidence" value="ECO:0007669"/>
    <property type="project" value="TreeGrafter"/>
</dbReference>
<keyword evidence="3" id="KW-0539">Nucleus</keyword>
<evidence type="ECO:0000259" key="5">
    <source>
        <dbReference type="Pfam" id="PF12656"/>
    </source>
</evidence>
<name>A0A8H3TZB0_9TREE</name>
<feature type="compositionally biased region" description="Basic and acidic residues" evidence="4">
    <location>
        <begin position="387"/>
        <end position="513"/>
    </location>
</feature>
<evidence type="ECO:0000313" key="6">
    <source>
        <dbReference type="EMBL" id="GHJ88939.1"/>
    </source>
</evidence>
<feature type="compositionally biased region" description="Basic and acidic residues" evidence="4">
    <location>
        <begin position="327"/>
        <end position="343"/>
    </location>
</feature>
<dbReference type="Pfam" id="PF12656">
    <property type="entry name" value="G-patch_2"/>
    <property type="match status" value="1"/>
</dbReference>
<feature type="compositionally biased region" description="Gly residues" evidence="4">
    <location>
        <begin position="64"/>
        <end position="75"/>
    </location>
</feature>
<evidence type="ECO:0000256" key="3">
    <source>
        <dbReference type="ARBA" id="ARBA00023242"/>
    </source>
</evidence>
<comment type="subcellular location">
    <subcellularLocation>
        <location evidence="1">Nucleus</location>
    </subcellularLocation>
</comment>
<comment type="similarity">
    <text evidence="2">Belongs to the SPP2 family.</text>
</comment>
<dbReference type="PANTHER" id="PTHR15818">
    <property type="entry name" value="G PATCH AND KOW-CONTAINING"/>
    <property type="match status" value="1"/>
</dbReference>
<organism evidence="6 7">
    <name type="scientific">Naganishia liquefaciens</name>
    <dbReference type="NCBI Taxonomy" id="104408"/>
    <lineage>
        <taxon>Eukaryota</taxon>
        <taxon>Fungi</taxon>
        <taxon>Dikarya</taxon>
        <taxon>Basidiomycota</taxon>
        <taxon>Agaricomycotina</taxon>
        <taxon>Tremellomycetes</taxon>
        <taxon>Filobasidiales</taxon>
        <taxon>Filobasidiaceae</taxon>
        <taxon>Naganishia</taxon>
    </lineage>
</organism>
<evidence type="ECO:0000256" key="1">
    <source>
        <dbReference type="ARBA" id="ARBA00004123"/>
    </source>
</evidence>
<feature type="compositionally biased region" description="Basic and acidic residues" evidence="4">
    <location>
        <begin position="353"/>
        <end position="365"/>
    </location>
</feature>
<feature type="compositionally biased region" description="Acidic residues" evidence="4">
    <location>
        <begin position="89"/>
        <end position="98"/>
    </location>
</feature>
<feature type="region of interest" description="Disordered" evidence="4">
    <location>
        <begin position="300"/>
        <end position="513"/>
    </location>
</feature>
<reference evidence="6" key="1">
    <citation type="submission" date="2020-07" db="EMBL/GenBank/DDBJ databases">
        <title>Draft Genome Sequence of a Deep-Sea Yeast, Naganishia (Cryptococcus) liquefaciens strain N6.</title>
        <authorList>
            <person name="Han Y.W."/>
            <person name="Kajitani R."/>
            <person name="Morimoto H."/>
            <person name="Parhat M."/>
            <person name="Tsubouchi H."/>
            <person name="Bakenova O."/>
            <person name="Ogata M."/>
            <person name="Argunhan B."/>
            <person name="Aoki R."/>
            <person name="Kajiwara S."/>
            <person name="Itoh T."/>
            <person name="Iwasaki H."/>
        </authorList>
    </citation>
    <scope>NUCLEOTIDE SEQUENCE</scope>
    <source>
        <strain evidence="6">N6</strain>
    </source>
</reference>
<dbReference type="InterPro" id="IPR026822">
    <property type="entry name" value="Spp2/MOS2_G-patch"/>
</dbReference>
<feature type="compositionally biased region" description="Low complexity" evidence="4">
    <location>
        <begin position="10"/>
        <end position="30"/>
    </location>
</feature>
<comment type="caution">
    <text evidence="6">The sequence shown here is derived from an EMBL/GenBank/DDBJ whole genome shotgun (WGS) entry which is preliminary data.</text>
</comment>
<evidence type="ECO:0000256" key="2">
    <source>
        <dbReference type="ARBA" id="ARBA00008576"/>
    </source>
</evidence>
<dbReference type="AlphaFoldDB" id="A0A8H3TZB0"/>
<evidence type="ECO:0000256" key="4">
    <source>
        <dbReference type="SAM" id="MobiDB-lite"/>
    </source>
</evidence>
<dbReference type="GO" id="GO:0000398">
    <property type="term" value="P:mRNA splicing, via spliceosome"/>
    <property type="evidence" value="ECO:0007669"/>
    <property type="project" value="InterPro"/>
</dbReference>
<feature type="region of interest" description="Disordered" evidence="4">
    <location>
        <begin position="1"/>
        <end position="174"/>
    </location>
</feature>
<keyword evidence="7" id="KW-1185">Reference proteome</keyword>
<dbReference type="InterPro" id="IPR045166">
    <property type="entry name" value="Spp2-like"/>
</dbReference>
<proteinExistence type="inferred from homology"/>
<dbReference type="Proteomes" id="UP000620104">
    <property type="component" value="Unassembled WGS sequence"/>
</dbReference>
<feature type="compositionally biased region" description="Low complexity" evidence="4">
    <location>
        <begin position="370"/>
        <end position="386"/>
    </location>
</feature>
<feature type="domain" description="Spp2/MOS2 G-patch" evidence="5">
    <location>
        <begin position="270"/>
        <end position="323"/>
    </location>
</feature>
<gene>
    <name evidence="6" type="ORF">NliqN6_5341</name>
</gene>
<sequence length="513" mass="57578">MSAPVSFTIRPPSRSGTPSTSSPAGSPSASREQSTAADEARNAAAHRQAVRISAAPSRPSPLGPGIGRNGRSGQGGRDKYGRMTFAHGDEEDSEDDEAQGFRVKGKGRERDEEITGFGEGGAESKNTLKAKGPLVIPALPNKDWRQSSMSARKPTYVPEKRTGPADTTVEREGDEPVRAGLQLMARTEVQVEAVVMSDSDAPVERQDTPAVPETLEQRAMRELMITAENGAMEPNQHADMVIGLQTDTLNLRDMPVDETDAYRRDVLTRPEVSTLDDYSEVPIEAFGEAMLRGMGWKPEAARTGPGVHVPQRRPEGLGLGATARAAPIDEKGKKAKRKEDAKSRGGRGYVPVVKRERDTPSESRNESPTTSSSLVRSRAASRSPSPRSEDSRRRGGREDRGTRREGYDSDRRQRNGDRDRSDRLDRERDRRDMDRGDLGDNRQRDRDMGRSRHDDRDKSRYDDRDGRDRSGYDRDRERRRNEREDDYRRSYRRDDRSDKREDRGYDSRDLDRR</sequence>